<organism evidence="3 4">
    <name type="scientific">Brenthis ino</name>
    <name type="common">lesser marbled fritillary</name>
    <dbReference type="NCBI Taxonomy" id="405034"/>
    <lineage>
        <taxon>Eukaryota</taxon>
        <taxon>Metazoa</taxon>
        <taxon>Ecdysozoa</taxon>
        <taxon>Arthropoda</taxon>
        <taxon>Hexapoda</taxon>
        <taxon>Insecta</taxon>
        <taxon>Pterygota</taxon>
        <taxon>Neoptera</taxon>
        <taxon>Endopterygota</taxon>
        <taxon>Lepidoptera</taxon>
        <taxon>Glossata</taxon>
        <taxon>Ditrysia</taxon>
        <taxon>Papilionoidea</taxon>
        <taxon>Nymphalidae</taxon>
        <taxon>Heliconiinae</taxon>
        <taxon>Argynnini</taxon>
        <taxon>Brenthis</taxon>
    </lineage>
</organism>
<reference evidence="3" key="1">
    <citation type="submission" date="2021-12" db="EMBL/GenBank/DDBJ databases">
        <authorList>
            <person name="Martin H S."/>
        </authorList>
    </citation>
    <scope>NUCLEOTIDE SEQUENCE</scope>
</reference>
<name>A0A8J9VJ53_9NEOP</name>
<dbReference type="PANTHER" id="PTHR42909:SF1">
    <property type="entry name" value="CARBOHYDRATE KINASE PFKB DOMAIN-CONTAINING PROTEIN"/>
    <property type="match status" value="1"/>
</dbReference>
<dbReference type="AlphaFoldDB" id="A0A8J9VJ53"/>
<dbReference type="OrthoDB" id="198885at2759"/>
<dbReference type="InterPro" id="IPR011611">
    <property type="entry name" value="PfkB_dom"/>
</dbReference>
<evidence type="ECO:0000256" key="1">
    <source>
        <dbReference type="ARBA" id="ARBA00022723"/>
    </source>
</evidence>
<sequence>MDGSTHPCKTEQCAGGVARNMAEALWRLRNGRTRLLTAIGEDDDGKYLQNIAPDLILDGCVVKNARTAKYAALFDVNGECKLGLGDMDIHNQITIDLVNKHTDVLKAAPLIVIDGNVPTATMDHVLKLCNEHNKPGKWTSNELASSFE</sequence>
<feature type="non-terminal residue" evidence="3">
    <location>
        <position position="148"/>
    </location>
</feature>
<dbReference type="GO" id="GO:0005737">
    <property type="term" value="C:cytoplasm"/>
    <property type="evidence" value="ECO:0007669"/>
    <property type="project" value="TreeGrafter"/>
</dbReference>
<dbReference type="Pfam" id="PF00294">
    <property type="entry name" value="PfkB"/>
    <property type="match status" value="1"/>
</dbReference>
<dbReference type="Gene3D" id="3.40.1190.20">
    <property type="match status" value="1"/>
</dbReference>
<dbReference type="GO" id="GO:0016798">
    <property type="term" value="F:hydrolase activity, acting on glycosyl bonds"/>
    <property type="evidence" value="ECO:0007669"/>
    <property type="project" value="TreeGrafter"/>
</dbReference>
<evidence type="ECO:0000313" key="4">
    <source>
        <dbReference type="Proteomes" id="UP000838878"/>
    </source>
</evidence>
<protein>
    <recommendedName>
        <fullName evidence="2">Carbohydrate kinase PfkB domain-containing protein</fullName>
    </recommendedName>
</protein>
<dbReference type="EMBL" id="OV170223">
    <property type="protein sequence ID" value="CAH0722588.1"/>
    <property type="molecule type" value="Genomic_DNA"/>
</dbReference>
<proteinExistence type="predicted"/>
<gene>
    <name evidence="3" type="ORF">BINO364_LOCUS8525</name>
</gene>
<dbReference type="GO" id="GO:0006796">
    <property type="term" value="P:phosphate-containing compound metabolic process"/>
    <property type="evidence" value="ECO:0007669"/>
    <property type="project" value="UniProtKB-ARBA"/>
</dbReference>
<evidence type="ECO:0000259" key="2">
    <source>
        <dbReference type="Pfam" id="PF00294"/>
    </source>
</evidence>
<dbReference type="Proteomes" id="UP000838878">
    <property type="component" value="Chromosome 3"/>
</dbReference>
<dbReference type="InterPro" id="IPR029056">
    <property type="entry name" value="Ribokinase-like"/>
</dbReference>
<dbReference type="GO" id="GO:0004730">
    <property type="term" value="F:pseudouridylate synthase activity"/>
    <property type="evidence" value="ECO:0007669"/>
    <property type="project" value="TreeGrafter"/>
</dbReference>
<keyword evidence="1" id="KW-0479">Metal-binding</keyword>
<keyword evidence="4" id="KW-1185">Reference proteome</keyword>
<dbReference type="SUPFAM" id="SSF53613">
    <property type="entry name" value="Ribokinase-like"/>
    <property type="match status" value="1"/>
</dbReference>
<accession>A0A8J9VJ53</accession>
<feature type="domain" description="Carbohydrate kinase PfkB" evidence="2">
    <location>
        <begin position="9"/>
        <end position="134"/>
    </location>
</feature>
<dbReference type="GO" id="GO:0046872">
    <property type="term" value="F:metal ion binding"/>
    <property type="evidence" value="ECO:0007669"/>
    <property type="project" value="UniProtKB-KW"/>
</dbReference>
<dbReference type="PANTHER" id="PTHR42909">
    <property type="entry name" value="ZGC:136858"/>
    <property type="match status" value="1"/>
</dbReference>
<evidence type="ECO:0000313" key="3">
    <source>
        <dbReference type="EMBL" id="CAH0722588.1"/>
    </source>
</evidence>